<keyword evidence="3" id="KW-1185">Reference proteome</keyword>
<name>A0ABP1C9E5_9GAMM</name>
<evidence type="ECO:0000256" key="1">
    <source>
        <dbReference type="SAM" id="MobiDB-lite"/>
    </source>
</evidence>
<evidence type="ECO:0000313" key="2">
    <source>
        <dbReference type="EMBL" id="CAL1240883.1"/>
    </source>
</evidence>
<evidence type="ECO:0000313" key="3">
    <source>
        <dbReference type="Proteomes" id="UP001497493"/>
    </source>
</evidence>
<organism evidence="2 3">
    <name type="scientific">Candidatus Methylocalor cossyra</name>
    <dbReference type="NCBI Taxonomy" id="3108543"/>
    <lineage>
        <taxon>Bacteria</taxon>
        <taxon>Pseudomonadati</taxon>
        <taxon>Pseudomonadota</taxon>
        <taxon>Gammaproteobacteria</taxon>
        <taxon>Methylococcales</taxon>
        <taxon>Methylococcaceae</taxon>
        <taxon>Candidatus Methylocalor</taxon>
    </lineage>
</organism>
<dbReference type="Proteomes" id="UP001497493">
    <property type="component" value="Chromosome"/>
</dbReference>
<dbReference type="EMBL" id="OZ026884">
    <property type="protein sequence ID" value="CAL1240883.1"/>
    <property type="molecule type" value="Genomic_DNA"/>
</dbReference>
<sequence>MAEQVLAYSLAEGRDGKKDAPFYRKSGPMKAVLGDSIPSLILPLNHQFYMDSFNTDQLLGRQKKPPQDYVTVEEPATATWRA</sequence>
<accession>A0ABP1C9E5</accession>
<proteinExistence type="predicted"/>
<reference evidence="2 3" key="1">
    <citation type="submission" date="2024-04" db="EMBL/GenBank/DDBJ databases">
        <authorList>
            <person name="Cremers G."/>
        </authorList>
    </citation>
    <scope>NUCLEOTIDE SEQUENCE [LARGE SCALE GENOMIC DNA]</scope>
    <source>
        <strain evidence="2">MeCH1-AG</strain>
    </source>
</reference>
<gene>
    <name evidence="2" type="ORF">MECH1_V1_2107</name>
</gene>
<protein>
    <submittedName>
        <fullName evidence="2">Uncharacterized protein</fullName>
    </submittedName>
</protein>
<feature type="region of interest" description="Disordered" evidence="1">
    <location>
        <begin position="60"/>
        <end position="82"/>
    </location>
</feature>